<feature type="compositionally biased region" description="Acidic residues" evidence="1">
    <location>
        <begin position="928"/>
        <end position="939"/>
    </location>
</feature>
<dbReference type="InterPro" id="IPR018564">
    <property type="entry name" value="Repl_chkpnt_MRC1_dom"/>
</dbReference>
<reference evidence="3 4" key="1">
    <citation type="journal article" date="2010" name="Proc. Natl. Acad. Sci. U.S.A.">
        <title>Insights into evolution of multicellular fungi from the assembled chromosomes of the mushroom Coprinopsis cinerea (Coprinus cinereus).</title>
        <authorList>
            <person name="Stajich J.E."/>
            <person name="Wilke S.K."/>
            <person name="Ahren D."/>
            <person name="Au C.H."/>
            <person name="Birren B.W."/>
            <person name="Borodovsky M."/>
            <person name="Burns C."/>
            <person name="Canback B."/>
            <person name="Casselton L.A."/>
            <person name="Cheng C.K."/>
            <person name="Deng J."/>
            <person name="Dietrich F.S."/>
            <person name="Fargo D.C."/>
            <person name="Farman M.L."/>
            <person name="Gathman A.C."/>
            <person name="Goldberg J."/>
            <person name="Guigo R."/>
            <person name="Hoegger P.J."/>
            <person name="Hooker J.B."/>
            <person name="Huggins A."/>
            <person name="James T.Y."/>
            <person name="Kamada T."/>
            <person name="Kilaru S."/>
            <person name="Kodira C."/>
            <person name="Kues U."/>
            <person name="Kupfer D."/>
            <person name="Kwan H.S."/>
            <person name="Lomsadze A."/>
            <person name="Li W."/>
            <person name="Lilly W.W."/>
            <person name="Ma L.J."/>
            <person name="Mackey A.J."/>
            <person name="Manning G."/>
            <person name="Martin F."/>
            <person name="Muraguchi H."/>
            <person name="Natvig D.O."/>
            <person name="Palmerini H."/>
            <person name="Ramesh M.A."/>
            <person name="Rehmeyer C.J."/>
            <person name="Roe B.A."/>
            <person name="Shenoy N."/>
            <person name="Stanke M."/>
            <person name="Ter-Hovhannisyan V."/>
            <person name="Tunlid A."/>
            <person name="Velagapudi R."/>
            <person name="Vision T.J."/>
            <person name="Zeng Q."/>
            <person name="Zolan M.E."/>
            <person name="Pukkila P.J."/>
        </authorList>
    </citation>
    <scope>NUCLEOTIDE SEQUENCE [LARGE SCALE GENOMIC DNA]</scope>
    <source>
        <strain evidence="4">Okayama-7 / 130 / ATCC MYA-4618 / FGSC 9003</strain>
    </source>
</reference>
<feature type="compositionally biased region" description="Basic and acidic residues" evidence="1">
    <location>
        <begin position="385"/>
        <end position="406"/>
    </location>
</feature>
<feature type="compositionally biased region" description="Basic and acidic residues" evidence="1">
    <location>
        <begin position="940"/>
        <end position="971"/>
    </location>
</feature>
<dbReference type="Proteomes" id="UP000001861">
    <property type="component" value="Unassembled WGS sequence"/>
</dbReference>
<dbReference type="HOGENOM" id="CLU_002696_0_0_1"/>
<feature type="compositionally biased region" description="Basic and acidic residues" evidence="1">
    <location>
        <begin position="273"/>
        <end position="290"/>
    </location>
</feature>
<comment type="caution">
    <text evidence="3">The sequence shown here is derived from an EMBL/GenBank/DDBJ whole genome shotgun (WGS) entry which is preliminary data.</text>
</comment>
<feature type="compositionally biased region" description="Acidic residues" evidence="1">
    <location>
        <begin position="82"/>
        <end position="91"/>
    </location>
</feature>
<feature type="compositionally biased region" description="Basic residues" evidence="1">
    <location>
        <begin position="261"/>
        <end position="272"/>
    </location>
</feature>
<dbReference type="OMA" id="HGFLTQT"/>
<dbReference type="GeneID" id="6013955"/>
<feature type="compositionally biased region" description="Acidic residues" evidence="1">
    <location>
        <begin position="575"/>
        <end position="585"/>
    </location>
</feature>
<feature type="region of interest" description="Disordered" evidence="1">
    <location>
        <begin position="1"/>
        <end position="449"/>
    </location>
</feature>
<feature type="compositionally biased region" description="Basic and acidic residues" evidence="1">
    <location>
        <begin position="656"/>
        <end position="671"/>
    </location>
</feature>
<feature type="compositionally biased region" description="Acidic residues" evidence="1">
    <location>
        <begin position="911"/>
        <end position="921"/>
    </location>
</feature>
<proteinExistence type="predicted"/>
<dbReference type="AlphaFoldDB" id="A8NYD3"/>
<evidence type="ECO:0000256" key="1">
    <source>
        <dbReference type="SAM" id="MobiDB-lite"/>
    </source>
</evidence>
<dbReference type="eggNOG" id="ENOG502S7Q8">
    <property type="taxonomic scope" value="Eukaryota"/>
</dbReference>
<protein>
    <recommendedName>
        <fullName evidence="2">DNA replication checkpoint mediator MRC1 domain-containing protein</fullName>
    </recommendedName>
</protein>
<feature type="compositionally biased region" description="Polar residues" evidence="1">
    <location>
        <begin position="10"/>
        <end position="20"/>
    </location>
</feature>
<dbReference type="OrthoDB" id="3361281at2759"/>
<dbReference type="RefSeq" id="XP_001837399.2">
    <property type="nucleotide sequence ID" value="XM_001837347.2"/>
</dbReference>
<feature type="region of interest" description="Disordered" evidence="1">
    <location>
        <begin position="1160"/>
        <end position="1228"/>
    </location>
</feature>
<evidence type="ECO:0000313" key="3">
    <source>
        <dbReference type="EMBL" id="EAU84315.2"/>
    </source>
</evidence>
<feature type="region of interest" description="Disordered" evidence="1">
    <location>
        <begin position="520"/>
        <end position="782"/>
    </location>
</feature>
<dbReference type="EMBL" id="AACS02000005">
    <property type="protein sequence ID" value="EAU84315.2"/>
    <property type="molecule type" value="Genomic_DNA"/>
</dbReference>
<dbReference type="Pfam" id="PF09444">
    <property type="entry name" value="MRC1"/>
    <property type="match status" value="1"/>
</dbReference>
<organism evidence="3 4">
    <name type="scientific">Coprinopsis cinerea (strain Okayama-7 / 130 / ATCC MYA-4618 / FGSC 9003)</name>
    <name type="common">Inky cap fungus</name>
    <name type="synonym">Hormographiella aspergillata</name>
    <dbReference type="NCBI Taxonomy" id="240176"/>
    <lineage>
        <taxon>Eukaryota</taxon>
        <taxon>Fungi</taxon>
        <taxon>Dikarya</taxon>
        <taxon>Basidiomycota</taxon>
        <taxon>Agaricomycotina</taxon>
        <taxon>Agaricomycetes</taxon>
        <taxon>Agaricomycetidae</taxon>
        <taxon>Agaricales</taxon>
        <taxon>Agaricineae</taxon>
        <taxon>Psathyrellaceae</taxon>
        <taxon>Coprinopsis</taxon>
    </lineage>
</organism>
<feature type="domain" description="DNA replication checkpoint mediator MRC1" evidence="2">
    <location>
        <begin position="883"/>
        <end position="1026"/>
    </location>
</feature>
<dbReference type="VEuPathDB" id="FungiDB:CC1G_01311"/>
<evidence type="ECO:0000259" key="2">
    <source>
        <dbReference type="Pfam" id="PF09444"/>
    </source>
</evidence>
<accession>A8NYD3</accession>
<feature type="compositionally biased region" description="Acidic residues" evidence="1">
    <location>
        <begin position="558"/>
        <end position="568"/>
    </location>
</feature>
<feature type="compositionally biased region" description="Basic and acidic residues" evidence="1">
    <location>
        <begin position="875"/>
        <end position="889"/>
    </location>
</feature>
<evidence type="ECO:0000313" key="4">
    <source>
        <dbReference type="Proteomes" id="UP000001861"/>
    </source>
</evidence>
<feature type="compositionally biased region" description="Basic residues" evidence="1">
    <location>
        <begin position="33"/>
        <end position="43"/>
    </location>
</feature>
<feature type="region of interest" description="Disordered" evidence="1">
    <location>
        <begin position="830"/>
        <end position="1014"/>
    </location>
</feature>
<feature type="compositionally biased region" description="Polar residues" evidence="1">
    <location>
        <begin position="316"/>
        <end position="329"/>
    </location>
</feature>
<dbReference type="KEGG" id="cci:CC1G_01311"/>
<feature type="compositionally biased region" description="Low complexity" evidence="1">
    <location>
        <begin position="681"/>
        <end position="694"/>
    </location>
</feature>
<feature type="compositionally biased region" description="Acidic residues" evidence="1">
    <location>
        <begin position="890"/>
        <end position="901"/>
    </location>
</feature>
<feature type="region of interest" description="Disordered" evidence="1">
    <location>
        <begin position="1049"/>
        <end position="1076"/>
    </location>
</feature>
<feature type="compositionally biased region" description="Basic and acidic residues" evidence="1">
    <location>
        <begin position="104"/>
        <end position="117"/>
    </location>
</feature>
<dbReference type="InParanoid" id="A8NYD3"/>
<sequence length="1242" mass="138265">MPLDAHSSLIPDSTASNENSPIRDASSPPVVKRAVRTYGRKKTPPPASQSDASFDAASSLSTRSVYHTAPPNLDDQVKESSDNDNDSDEGDGGGFQFTWQKTLARMDKEDRDNEQPPKRSTTSGFGPPSLLGGITRKDNLSLSSNQEMPVEANDIFSSSSPRRHPTETPRGRRRSPSVTPLFLNADDESDSGNPPPSSINGNTLTPRSDVSSTPPTTDGEPSMSRSSRGKGKQRSLEELRASITPPDSPSTGNVHQLPGGKPRKSKTKRPTKKDREEIRKERARIAENKDVSITSASRKEFKIQDLLETIKPADSTPGSKLQRESSSLLDQDPIMNPSSPEPSNALSGGMDVDILSAKVPGPSKLSPTTIPDVLDDSDEDLPESLTEHLKPRPKAEAKSDLHEIKMRALAAANQRKQIDSDDDDDLEIVPAQKVDAPPRSTEKRARGRKSLPIFARRAVTQPRDRFEQELLARAAEESAKLSELKKQAWIQAGGRVLEEIKPEGGPESVLRAYAEKALKAIENNDNLTKGEDDEDESDGEWKPEERGSASPSSHTMDIVDEGDSEGEDAAMGSEAEGEDGQDDENIAIPRGHRRRTIVDSDEENDENASLKRVSRPARRSISLDEDLESSSVGHDAVTPFSEDGTDKENNAGLLFDRSEDKENKSIARFDSFDSFDDISPRRLGGPSSSGSRQPFQELPGPTDTPKPINFASRANLTELFEAQLSEPRRTPELSPVFGSKSREGFSQFSPTPVVGRALEEEFFDPTQKESQPASLLGEAFGEKPLRRALGRNDSLDFTQEFNLEPSFQPREEILRKANDIVEKEQELKLDAVRHAENKPQLYVNEDGESPSERSPKANEKKRRNAFDMLGQGAHAEAERKRRKLDKSEFVEDEADESDDDAGFWGRPKKDDDEEMENDEDLDKTLETLVDDQEMDDQTLAEERVREKFKEQEQQEDEKLEKIAHNVVEGEFRKRKKDGGFNLSDESDDDDEDENRKARRRLRRQQKNREDVLALTLNPETHAFAQTYNAALKDDDETLEFLAQDQTEEILASLDRKDDDEEDMEDMDEDEVEPETVTMDQIRRAVQERARERAENPNYEDESIDLYDTAWVEDNEDDEDDVVQVKTVVPGAKKAVPTRPRGTAFDLDMDDLETQETLRPEMDEHRLKKQQTWAVSEARNHRNASTARSGRGAAVTSVVRAKCGGGSLRVRPQDKGERSGSQVSKPVKKTASVLDASVFACVK</sequence>
<keyword evidence="4" id="KW-1185">Reference proteome</keyword>
<gene>
    <name evidence="3" type="ORF">CC1G_01311</name>
</gene>
<name>A8NYD3_COPC7</name>
<feature type="compositionally biased region" description="Low complexity" evidence="1">
    <location>
        <begin position="48"/>
        <end position="61"/>
    </location>
</feature>
<feature type="compositionally biased region" description="Acidic residues" evidence="1">
    <location>
        <begin position="373"/>
        <end position="382"/>
    </location>
</feature>
<feature type="compositionally biased region" description="Polar residues" evidence="1">
    <location>
        <begin position="198"/>
        <end position="216"/>
    </location>
</feature>
<feature type="compositionally biased region" description="Basic residues" evidence="1">
    <location>
        <begin position="996"/>
        <end position="1005"/>
    </location>
</feature>
<feature type="compositionally biased region" description="Acidic residues" evidence="1">
    <location>
        <begin position="1057"/>
        <end position="1073"/>
    </location>
</feature>
<feature type="compositionally biased region" description="Polar residues" evidence="1">
    <location>
        <begin position="336"/>
        <end position="346"/>
    </location>
</feature>